<dbReference type="Proteomes" id="UP000054928">
    <property type="component" value="Unassembled WGS sequence"/>
</dbReference>
<reference evidence="5" key="1">
    <citation type="submission" date="2014-09" db="EMBL/GenBank/DDBJ databases">
        <authorList>
            <person name="Sharma Rahul"/>
            <person name="Thines Marco"/>
        </authorList>
    </citation>
    <scope>NUCLEOTIDE SEQUENCE [LARGE SCALE GENOMIC DNA]</scope>
</reference>
<name>A0A0P1AMU5_PLAHL</name>
<dbReference type="AlphaFoldDB" id="A0A0P1AMU5"/>
<feature type="domain" description="Saposin B-type" evidence="3">
    <location>
        <begin position="714"/>
        <end position="793"/>
    </location>
</feature>
<dbReference type="EMBL" id="CCYD01000645">
    <property type="protein sequence ID" value="CEG42474.1"/>
    <property type="molecule type" value="Genomic_DNA"/>
</dbReference>
<dbReference type="PANTHER" id="PTHR11480">
    <property type="entry name" value="SAPOSIN-RELATED"/>
    <property type="match status" value="1"/>
</dbReference>
<keyword evidence="1" id="KW-1015">Disulfide bond</keyword>
<evidence type="ECO:0000313" key="4">
    <source>
        <dbReference type="EMBL" id="CEG42474.1"/>
    </source>
</evidence>
<accession>A0A0P1AMU5</accession>
<evidence type="ECO:0000313" key="5">
    <source>
        <dbReference type="Proteomes" id="UP000054928"/>
    </source>
</evidence>
<dbReference type="OMA" id="INTICDG"/>
<dbReference type="InterPro" id="IPR011001">
    <property type="entry name" value="Saposin-like"/>
</dbReference>
<dbReference type="InterPro" id="IPR008139">
    <property type="entry name" value="SaposinB_dom"/>
</dbReference>
<feature type="domain" description="Saposin B-type" evidence="3">
    <location>
        <begin position="190"/>
        <end position="269"/>
    </location>
</feature>
<dbReference type="STRING" id="4781.A0A0P1AMU5"/>
<keyword evidence="2" id="KW-0732">Signal</keyword>
<evidence type="ECO:0000259" key="3">
    <source>
        <dbReference type="PROSITE" id="PS50015"/>
    </source>
</evidence>
<dbReference type="SUPFAM" id="SSF47862">
    <property type="entry name" value="Saposin"/>
    <property type="match status" value="5"/>
</dbReference>
<dbReference type="Gene3D" id="1.10.225.10">
    <property type="entry name" value="Saposin-like"/>
    <property type="match status" value="6"/>
</dbReference>
<feature type="domain" description="Saposin B-type" evidence="3">
    <location>
        <begin position="614"/>
        <end position="693"/>
    </location>
</feature>
<dbReference type="RefSeq" id="XP_024578843.1">
    <property type="nucleotide sequence ID" value="XM_024728357.1"/>
</dbReference>
<feature type="signal peptide" evidence="2">
    <location>
        <begin position="1"/>
        <end position="20"/>
    </location>
</feature>
<sequence length="1102" mass="122615">MRLVHPLLLSVVASSAIVSAELGIHDSGEINLSRQDEQEGEGKDFVAALTASLNEHIQLSGDFLQRFFGAEKHQNDVLRVFVIDEDSKMSNSTDDRKRACMKAVQNIHEQDQLQTETKTLLDIFRPVLGVISLRIWGESSCDDLELVDLVMQCKSIVDAKDTVKKLLMMDKTDDEVCEVMQIVSDLENANNLSCKLCERFVDMVDQALSQEVQQVQQVRAIIGDLCDAMSADSQCHTFLKNYDEVVDMLKHDTDPLVICTRIAMCPSVSDTDSLALNTFLSSPDSLMVEDNSLVVIDSANIDTSCVFCSHVAGVIYHVNEVFPEQLPIVKSVLGMMCVTALSESKCGEVEEKFDQIVELVQLNRYPRDICADLSFCHVDILNDILSSNPTIRNEKSCVYCDAATTVVEVVLQEAPDQIEQIRDYADIICGMLGEESPCHQYVNQLDIVIDSLKKGVHPRAICKTLSYCPSEIADHTSDFDAISRLDVMRMVGLEANKNWAMLNGDVYLPHDSCFFCSRVAEVIHHLNFASPGKLPNFKNILSNVCTLVPSRYNCDFFDMQFDKIAEMVNGGMRSFESCEVLNVCNKNQRWDDAAPFIAYEIEGAVTASLWHPGNTTQCKYCQFATTAMKIALQQYGTDIREVRAYADMICDMLGSDNPCHVYMKEFDFVIDGITKGMSSKAICTELKFCATQGPNSANSDVSAFDLVLTQVAASTDGCVLCKQVASVIAETVEHDLRALTLFRRNANTVCGMYPNTNKCHSFVKQLDVMLDALQKGVPPESMCTTLKICSKDNELAKIEQSVPELVAIHRGEERNNSCAACSDLILMLKYVHALKPEEKKEMREAAAILCQLLPADDTCHIDLERFDIAISDLQLGKQPEEVCRELKLCAFSKTSRDLTRDLSGKHFLPTICASCRQNTLLLKSLITRPESLAIYEREIELICQIIPQSNDCELLLQHKDMIIDSLKNGKDISAICAQTVGCDSVTEAATESNSIFVGCLFCEYAADILERAKNDDNILREAKVTLETICTVLPPLARCDVLTSKFDELVSLMREGKSPRDACHAISLCDSAFIYTSTTWDDPIVQAPEKSRQSLGEIMEIE</sequence>
<feature type="domain" description="Saposin B-type" evidence="3">
    <location>
        <begin position="393"/>
        <end position="472"/>
    </location>
</feature>
<protein>
    <submittedName>
        <fullName evidence="4">Prosaposin</fullName>
    </submittedName>
</protein>
<dbReference type="OrthoDB" id="69496at2759"/>
<dbReference type="InterPro" id="IPR051428">
    <property type="entry name" value="Sphingo_Act-Surfact_Prot"/>
</dbReference>
<dbReference type="GeneID" id="36407801"/>
<evidence type="ECO:0000256" key="1">
    <source>
        <dbReference type="ARBA" id="ARBA00023157"/>
    </source>
</evidence>
<dbReference type="SMART" id="SM00741">
    <property type="entry name" value="SapB"/>
    <property type="match status" value="6"/>
</dbReference>
<dbReference type="PANTHER" id="PTHR11480:SF3">
    <property type="entry name" value="BCDNA.GH08312"/>
    <property type="match status" value="1"/>
</dbReference>
<dbReference type="PROSITE" id="PS50015">
    <property type="entry name" value="SAP_B"/>
    <property type="match status" value="5"/>
</dbReference>
<feature type="chain" id="PRO_5006058791" evidence="2">
    <location>
        <begin position="21"/>
        <end position="1102"/>
    </location>
</feature>
<evidence type="ECO:0000256" key="2">
    <source>
        <dbReference type="SAM" id="SignalP"/>
    </source>
</evidence>
<feature type="domain" description="Saposin B-type" evidence="3">
    <location>
        <begin position="814"/>
        <end position="893"/>
    </location>
</feature>
<proteinExistence type="predicted"/>
<keyword evidence="5" id="KW-1185">Reference proteome</keyword>
<organism evidence="4 5">
    <name type="scientific">Plasmopara halstedii</name>
    <name type="common">Downy mildew of sunflower</name>
    <dbReference type="NCBI Taxonomy" id="4781"/>
    <lineage>
        <taxon>Eukaryota</taxon>
        <taxon>Sar</taxon>
        <taxon>Stramenopiles</taxon>
        <taxon>Oomycota</taxon>
        <taxon>Peronosporomycetes</taxon>
        <taxon>Peronosporales</taxon>
        <taxon>Peronosporaceae</taxon>
        <taxon>Plasmopara</taxon>
    </lineage>
</organism>